<keyword evidence="4" id="KW-1185">Reference proteome</keyword>
<feature type="compositionally biased region" description="Basic and acidic residues" evidence="1">
    <location>
        <begin position="146"/>
        <end position="171"/>
    </location>
</feature>
<feature type="chain" id="PRO_5045194651" evidence="2">
    <location>
        <begin position="24"/>
        <end position="217"/>
    </location>
</feature>
<feature type="compositionally biased region" description="Basic and acidic residues" evidence="1">
    <location>
        <begin position="203"/>
        <end position="217"/>
    </location>
</feature>
<comment type="caution">
    <text evidence="3">The sequence shown here is derived from an EMBL/GenBank/DDBJ whole genome shotgun (WGS) entry which is preliminary data.</text>
</comment>
<proteinExistence type="predicted"/>
<evidence type="ECO:0000313" key="3">
    <source>
        <dbReference type="EMBL" id="CAK9037239.1"/>
    </source>
</evidence>
<evidence type="ECO:0000256" key="2">
    <source>
        <dbReference type="SAM" id="SignalP"/>
    </source>
</evidence>
<name>A0ABP0LGM0_9DINO</name>
<feature type="signal peptide" evidence="2">
    <location>
        <begin position="1"/>
        <end position="23"/>
    </location>
</feature>
<reference evidence="3 4" key="1">
    <citation type="submission" date="2024-02" db="EMBL/GenBank/DDBJ databases">
        <authorList>
            <person name="Chen Y."/>
            <person name="Shah S."/>
            <person name="Dougan E. K."/>
            <person name="Thang M."/>
            <person name="Chan C."/>
        </authorList>
    </citation>
    <scope>NUCLEOTIDE SEQUENCE [LARGE SCALE GENOMIC DNA]</scope>
</reference>
<feature type="region of interest" description="Disordered" evidence="1">
    <location>
        <begin position="85"/>
        <end position="217"/>
    </location>
</feature>
<accession>A0ABP0LGM0</accession>
<organism evidence="3 4">
    <name type="scientific">Durusdinium trenchii</name>
    <dbReference type="NCBI Taxonomy" id="1381693"/>
    <lineage>
        <taxon>Eukaryota</taxon>
        <taxon>Sar</taxon>
        <taxon>Alveolata</taxon>
        <taxon>Dinophyceae</taxon>
        <taxon>Suessiales</taxon>
        <taxon>Symbiodiniaceae</taxon>
        <taxon>Durusdinium</taxon>
    </lineage>
</organism>
<feature type="compositionally biased region" description="Basic and acidic residues" evidence="1">
    <location>
        <begin position="101"/>
        <end position="113"/>
    </location>
</feature>
<dbReference type="Proteomes" id="UP001642484">
    <property type="component" value="Unassembled WGS sequence"/>
</dbReference>
<evidence type="ECO:0000256" key="1">
    <source>
        <dbReference type="SAM" id="MobiDB-lite"/>
    </source>
</evidence>
<sequence length="217" mass="24315">MAASRRKFLLWICSLHFAQSDRAHELLTDLRLERISEDGRSRHQYSARGASLADLEALSLLQREEGADSKAGVKIDARAAQVNHHLEEPEGETETSQPPDKAQDSEAREKWDESAGMPLPDVPELPSTMYAKLKSELASDGPVEISIKETDEAGDETMKDAKEWRETERELQQATEDLGKASHKAAKDLQQGTRQLQKGRSRAAQDIEKELQREEQG</sequence>
<evidence type="ECO:0000313" key="4">
    <source>
        <dbReference type="Proteomes" id="UP001642484"/>
    </source>
</evidence>
<dbReference type="EMBL" id="CAXAMN010012113">
    <property type="protein sequence ID" value="CAK9037239.1"/>
    <property type="molecule type" value="Genomic_DNA"/>
</dbReference>
<keyword evidence="2" id="KW-0732">Signal</keyword>
<gene>
    <name evidence="3" type="ORF">CCMP2556_LOCUS20595</name>
</gene>
<protein>
    <submittedName>
        <fullName evidence="3">Uncharacterized protein</fullName>
    </submittedName>
</protein>